<dbReference type="Gene3D" id="3.40.50.880">
    <property type="match status" value="1"/>
</dbReference>
<dbReference type="PANTHER" id="PTHR36447:SF1">
    <property type="entry name" value="BETA-GALACTOSIDASE GANA"/>
    <property type="match status" value="1"/>
</dbReference>
<dbReference type="GO" id="GO:0004565">
    <property type="term" value="F:beta-galactosidase activity"/>
    <property type="evidence" value="ECO:0007669"/>
    <property type="project" value="UniProtKB-EC"/>
</dbReference>
<evidence type="ECO:0000259" key="11">
    <source>
        <dbReference type="Pfam" id="PF08532"/>
    </source>
</evidence>
<evidence type="ECO:0000256" key="8">
    <source>
        <dbReference type="PIRSR" id="PIRSR001084-2"/>
    </source>
</evidence>
<feature type="active site" description="Proton donor" evidence="7">
    <location>
        <position position="149"/>
    </location>
</feature>
<dbReference type="Pfam" id="PF02449">
    <property type="entry name" value="Glyco_hydro_42"/>
    <property type="match status" value="1"/>
</dbReference>
<evidence type="ECO:0000256" key="2">
    <source>
        <dbReference type="ARBA" id="ARBA00005940"/>
    </source>
</evidence>
<dbReference type="InterPro" id="IPR013738">
    <property type="entry name" value="Beta_galactosidase_Trimer"/>
</dbReference>
<dbReference type="Pfam" id="PF08532">
    <property type="entry name" value="Glyco_hydro_42M"/>
    <property type="match status" value="1"/>
</dbReference>
<evidence type="ECO:0000259" key="10">
    <source>
        <dbReference type="Pfam" id="PF02449"/>
    </source>
</evidence>
<feature type="active site" description="Nucleophile" evidence="7">
    <location>
        <position position="304"/>
    </location>
</feature>
<reference evidence="13 14" key="1">
    <citation type="submission" date="2015-09" db="EMBL/GenBank/DDBJ databases">
        <authorList>
            <consortium name="Pathogen Informatics"/>
        </authorList>
    </citation>
    <scope>NUCLEOTIDE SEQUENCE [LARGE SCALE GENOMIC DNA]</scope>
    <source>
        <strain evidence="13 14">2789STDY5608849</strain>
    </source>
</reference>
<evidence type="ECO:0000259" key="12">
    <source>
        <dbReference type="Pfam" id="PF08533"/>
    </source>
</evidence>
<comment type="similarity">
    <text evidence="2 6">Belongs to the glycosyl hydrolase 42 family.</text>
</comment>
<feature type="binding site" evidence="9">
    <location>
        <position position="114"/>
    </location>
    <ligand>
        <name>Zn(2+)</name>
        <dbReference type="ChEBI" id="CHEBI:29105"/>
    </ligand>
</feature>
<evidence type="ECO:0000256" key="6">
    <source>
        <dbReference type="PIRNR" id="PIRNR001084"/>
    </source>
</evidence>
<keyword evidence="9" id="KW-0862">Zinc</keyword>
<evidence type="ECO:0000256" key="9">
    <source>
        <dbReference type="PIRSR" id="PIRSR001084-3"/>
    </source>
</evidence>
<evidence type="ECO:0000313" key="13">
    <source>
        <dbReference type="EMBL" id="CUO36220.1"/>
    </source>
</evidence>
<dbReference type="EMBL" id="CYYV01000008">
    <property type="protein sequence ID" value="CUO36220.1"/>
    <property type="molecule type" value="Genomic_DNA"/>
</dbReference>
<dbReference type="InterPro" id="IPR013780">
    <property type="entry name" value="Glyco_hydro_b"/>
</dbReference>
<dbReference type="InterPro" id="IPR003476">
    <property type="entry name" value="Glyco_hydro_42"/>
</dbReference>
<dbReference type="InterPro" id="IPR013529">
    <property type="entry name" value="Glyco_hydro_42_N"/>
</dbReference>
<keyword evidence="9" id="KW-0479">Metal-binding</keyword>
<proteinExistence type="inferred from homology"/>
<dbReference type="GO" id="GO:0046872">
    <property type="term" value="F:metal ion binding"/>
    <property type="evidence" value="ECO:0007669"/>
    <property type="project" value="UniProtKB-KW"/>
</dbReference>
<dbReference type="SUPFAM" id="SSF51445">
    <property type="entry name" value="(Trans)glycosidases"/>
    <property type="match status" value="1"/>
</dbReference>
<keyword evidence="5 6" id="KW-0326">Glycosidase</keyword>
<feature type="binding site" evidence="8">
    <location>
        <position position="148"/>
    </location>
    <ligand>
        <name>substrate</name>
    </ligand>
</feature>
<feature type="domain" description="Beta-galactosidase C-terminal" evidence="12">
    <location>
        <begin position="608"/>
        <end position="661"/>
    </location>
</feature>
<dbReference type="Gene3D" id="3.20.20.80">
    <property type="entry name" value="Glycosidases"/>
    <property type="match status" value="1"/>
</dbReference>
<name>A0A174EJU1_9FIRM</name>
<gene>
    <name evidence="13" type="primary">bglY_2</name>
    <name evidence="13" type="ORF">ERS852406_01798</name>
</gene>
<dbReference type="GO" id="GO:0006012">
    <property type="term" value="P:galactose metabolic process"/>
    <property type="evidence" value="ECO:0007669"/>
    <property type="project" value="InterPro"/>
</dbReference>
<feature type="binding site" evidence="9">
    <location>
        <position position="156"/>
    </location>
    <ligand>
        <name>Zn(2+)</name>
        <dbReference type="ChEBI" id="CHEBI:29105"/>
    </ligand>
</feature>
<dbReference type="EC" id="3.2.1.23" evidence="3 6"/>
<dbReference type="AlphaFoldDB" id="A0A174EJU1"/>
<evidence type="ECO:0000256" key="4">
    <source>
        <dbReference type="ARBA" id="ARBA00022801"/>
    </source>
</evidence>
<dbReference type="Gene3D" id="2.60.40.1180">
    <property type="entry name" value="Golgi alpha-mannosidase II"/>
    <property type="match status" value="1"/>
</dbReference>
<protein>
    <recommendedName>
        <fullName evidence="3 6">Beta-galactosidase</fullName>
        <shortName evidence="6">Beta-gal</shortName>
        <ecNumber evidence="3 6">3.2.1.23</ecNumber>
    </recommendedName>
</protein>
<organism evidence="13 14">
    <name type="scientific">Fusicatenibacter saccharivorans</name>
    <dbReference type="NCBI Taxonomy" id="1150298"/>
    <lineage>
        <taxon>Bacteria</taxon>
        <taxon>Bacillati</taxon>
        <taxon>Bacillota</taxon>
        <taxon>Clostridia</taxon>
        <taxon>Lachnospirales</taxon>
        <taxon>Lachnospiraceae</taxon>
        <taxon>Fusicatenibacter</taxon>
    </lineage>
</organism>
<evidence type="ECO:0000256" key="7">
    <source>
        <dbReference type="PIRSR" id="PIRSR001084-1"/>
    </source>
</evidence>
<dbReference type="PANTHER" id="PTHR36447">
    <property type="entry name" value="BETA-GALACTOSIDASE GANA"/>
    <property type="match status" value="1"/>
</dbReference>
<dbReference type="CDD" id="cd03143">
    <property type="entry name" value="A4_beta-galactosidase_middle_domain"/>
    <property type="match status" value="1"/>
</dbReference>
<keyword evidence="4 6" id="KW-0378">Hydrolase</keyword>
<dbReference type="Pfam" id="PF08533">
    <property type="entry name" value="Glyco_hydro_42C"/>
    <property type="match status" value="1"/>
</dbReference>
<dbReference type="GO" id="GO:0009341">
    <property type="term" value="C:beta-galactosidase complex"/>
    <property type="evidence" value="ECO:0007669"/>
    <property type="project" value="InterPro"/>
</dbReference>
<evidence type="ECO:0000256" key="3">
    <source>
        <dbReference type="ARBA" id="ARBA00012756"/>
    </source>
</evidence>
<feature type="binding site" evidence="8">
    <location>
        <position position="312"/>
    </location>
    <ligand>
        <name>substrate</name>
    </ligand>
</feature>
<feature type="binding site" evidence="8">
    <location>
        <position position="110"/>
    </location>
    <ligand>
        <name>substrate</name>
    </ligand>
</feature>
<dbReference type="Proteomes" id="UP000095706">
    <property type="component" value="Unassembled WGS sequence"/>
</dbReference>
<feature type="binding site" evidence="9">
    <location>
        <position position="159"/>
    </location>
    <ligand>
        <name>Zn(2+)</name>
        <dbReference type="ChEBI" id="CHEBI:29105"/>
    </ligand>
</feature>
<dbReference type="InterPro" id="IPR029062">
    <property type="entry name" value="Class_I_gatase-like"/>
</dbReference>
<evidence type="ECO:0000256" key="1">
    <source>
        <dbReference type="ARBA" id="ARBA00001412"/>
    </source>
</evidence>
<evidence type="ECO:0000256" key="5">
    <source>
        <dbReference type="ARBA" id="ARBA00023295"/>
    </source>
</evidence>
<dbReference type="InterPro" id="IPR013739">
    <property type="entry name" value="Beta_galactosidase_C"/>
</dbReference>
<dbReference type="InterPro" id="IPR017853">
    <property type="entry name" value="GH"/>
</dbReference>
<dbReference type="PIRSF" id="PIRSF001084">
    <property type="entry name" value="B-galactosidase"/>
    <property type="match status" value="1"/>
</dbReference>
<evidence type="ECO:0000313" key="14">
    <source>
        <dbReference type="Proteomes" id="UP000095706"/>
    </source>
</evidence>
<feature type="binding site" evidence="9">
    <location>
        <position position="154"/>
    </location>
    <ligand>
        <name>Zn(2+)</name>
        <dbReference type="ChEBI" id="CHEBI:29105"/>
    </ligand>
</feature>
<accession>A0A174EJU1</accession>
<dbReference type="SUPFAM" id="SSF52317">
    <property type="entry name" value="Class I glutamine amidotransferase-like"/>
    <property type="match status" value="1"/>
</dbReference>
<feature type="domain" description="Beta-galactosidase trimerisation" evidence="11">
    <location>
        <begin position="393"/>
        <end position="599"/>
    </location>
</feature>
<comment type="catalytic activity">
    <reaction evidence="1 6">
        <text>Hydrolysis of terminal non-reducing beta-D-galactose residues in beta-D-galactosides.</text>
        <dbReference type="EC" id="3.2.1.23"/>
    </reaction>
</comment>
<sequence>MNQSGFIYGGDYNPEQWLAMPEILEQDIEYMKEAHINEVTLGVFSWSVLEPEEGVYHLEWLEKIMDQLYKNEISVILSTPSAARPKWLADKYPEVLRVNADRTKNLFGGRHNHCYTSPVYREKVGKIDRLLSEKFGKHPAVKMWHISNELSGECHCPLCQKAFQGWLKKKYETIDALNMSWNTTFWSHSYQNFEQIESPSPKGEMGLHGLNLDWKRFVTDQTADFVAWEKAAIRAGGSELPVTINMMYDFQGLNYHKFKDLIDVVSWDNYPTWHKEAEEVTALDAALQHDFMRSLMKKPFLLMESCPTSTNWQSVSKLKRPGLLKAASLQAVAHGSDSVQYFQIRQSRGASEKFHGAVIDHYGGKDTRVFREVTETGEALLDLAQIAGSTTKAQAAILHDCESRWAMEDAQGPRNMGLHYMNTVKKVYGGLRKLGVNVDFLDMEESLSGYRIVFAPMLYLFRAGIEEKIRNFVADGGTFVMTYWSGVVDENDLCFLGGTPHGLMDVFGLRSTELDALYDQDVNAGVGEGKTYEIRNFCDLVKTSGAETLLAYRDDFYAGYPALTKNVFGEGEAYYVCADFEQAFYDDFCRKLAEEKGLERAAAEIPEGLDVATREDEKYKYLFVQNYGAEPAAFPMDTETYQPMTGEYDGVVRRFETVVFRKEK</sequence>
<feature type="domain" description="Glycoside hydrolase family 42 N-terminal" evidence="10">
    <location>
        <begin position="11"/>
        <end position="381"/>
    </location>
</feature>